<dbReference type="SUPFAM" id="SSF54001">
    <property type="entry name" value="Cysteine proteinases"/>
    <property type="match status" value="1"/>
</dbReference>
<dbReference type="InterPro" id="IPR018200">
    <property type="entry name" value="USP_CS"/>
</dbReference>
<dbReference type="Gene3D" id="3.90.70.10">
    <property type="entry name" value="Cysteine proteinases"/>
    <property type="match status" value="1"/>
</dbReference>
<evidence type="ECO:0000259" key="8">
    <source>
        <dbReference type="PROSITE" id="PS50235"/>
    </source>
</evidence>
<dbReference type="GO" id="GO:0006508">
    <property type="term" value="P:proteolysis"/>
    <property type="evidence" value="ECO:0007669"/>
    <property type="project" value="UniProtKB-KW"/>
</dbReference>
<comment type="caution">
    <text evidence="9">The sequence shown here is derived from an EMBL/GenBank/DDBJ whole genome shotgun (WGS) entry which is preliminary data.</text>
</comment>
<dbReference type="OrthoDB" id="420187at2759"/>
<comment type="similarity">
    <text evidence="2">Belongs to the peptidase C19 family.</text>
</comment>
<dbReference type="GO" id="GO:0005634">
    <property type="term" value="C:nucleus"/>
    <property type="evidence" value="ECO:0007669"/>
    <property type="project" value="TreeGrafter"/>
</dbReference>
<evidence type="ECO:0000256" key="2">
    <source>
        <dbReference type="ARBA" id="ARBA00009085"/>
    </source>
</evidence>
<gene>
    <name evidence="9" type="ORF">M0811_12862</name>
</gene>
<dbReference type="AlphaFoldDB" id="A0A9Q0L7Y4"/>
<name>A0A9Q0L7Y4_ANAIG</name>
<evidence type="ECO:0000256" key="6">
    <source>
        <dbReference type="ARBA" id="ARBA00022801"/>
    </source>
</evidence>
<organism evidence="9 10">
    <name type="scientific">Anaeramoeba ignava</name>
    <name type="common">Anaerobic marine amoeba</name>
    <dbReference type="NCBI Taxonomy" id="1746090"/>
    <lineage>
        <taxon>Eukaryota</taxon>
        <taxon>Metamonada</taxon>
        <taxon>Anaeramoebidae</taxon>
        <taxon>Anaeramoeba</taxon>
    </lineage>
</organism>
<keyword evidence="5" id="KW-0833">Ubl conjugation pathway</keyword>
<dbReference type="EMBL" id="JAPDFW010000126">
    <property type="protein sequence ID" value="KAJ5067510.1"/>
    <property type="molecule type" value="Genomic_DNA"/>
</dbReference>
<dbReference type="Pfam" id="PF00443">
    <property type="entry name" value="UCH"/>
    <property type="match status" value="1"/>
</dbReference>
<evidence type="ECO:0000313" key="9">
    <source>
        <dbReference type="EMBL" id="KAJ5067510.1"/>
    </source>
</evidence>
<dbReference type="GO" id="GO:0004843">
    <property type="term" value="F:cysteine-type deubiquitinase activity"/>
    <property type="evidence" value="ECO:0007669"/>
    <property type="project" value="UniProtKB-EC"/>
</dbReference>
<evidence type="ECO:0000256" key="7">
    <source>
        <dbReference type="ARBA" id="ARBA00022807"/>
    </source>
</evidence>
<evidence type="ECO:0000256" key="5">
    <source>
        <dbReference type="ARBA" id="ARBA00022786"/>
    </source>
</evidence>
<dbReference type="InterPro" id="IPR028889">
    <property type="entry name" value="USP"/>
</dbReference>
<dbReference type="PROSITE" id="PS50235">
    <property type="entry name" value="USP_3"/>
    <property type="match status" value="1"/>
</dbReference>
<dbReference type="OMA" id="ECTDHYD"/>
<dbReference type="GO" id="GO:0016579">
    <property type="term" value="P:protein deubiquitination"/>
    <property type="evidence" value="ECO:0007669"/>
    <property type="project" value="InterPro"/>
</dbReference>
<keyword evidence="6 9" id="KW-0378">Hydrolase</keyword>
<evidence type="ECO:0000256" key="1">
    <source>
        <dbReference type="ARBA" id="ARBA00000707"/>
    </source>
</evidence>
<dbReference type="EC" id="3.4.19.12" evidence="3"/>
<keyword evidence="10" id="KW-1185">Reference proteome</keyword>
<dbReference type="PROSITE" id="PS00973">
    <property type="entry name" value="USP_2"/>
    <property type="match status" value="1"/>
</dbReference>
<dbReference type="InterPro" id="IPR001394">
    <property type="entry name" value="Peptidase_C19_UCH"/>
</dbReference>
<reference evidence="9" key="1">
    <citation type="submission" date="2022-10" db="EMBL/GenBank/DDBJ databases">
        <title>Novel sulphate-reducing endosymbionts in the free-living metamonad Anaeramoeba.</title>
        <authorList>
            <person name="Jerlstrom-Hultqvist J."/>
            <person name="Cepicka I."/>
            <person name="Gallot-Lavallee L."/>
            <person name="Salas-Leiva D."/>
            <person name="Curtis B.A."/>
            <person name="Zahonova K."/>
            <person name="Pipaliya S."/>
            <person name="Dacks J."/>
            <person name="Roger A.J."/>
        </authorList>
    </citation>
    <scope>NUCLEOTIDE SEQUENCE</scope>
    <source>
        <strain evidence="9">BMAN</strain>
    </source>
</reference>
<dbReference type="PANTHER" id="PTHR24006">
    <property type="entry name" value="UBIQUITIN CARBOXYL-TERMINAL HYDROLASE"/>
    <property type="match status" value="1"/>
</dbReference>
<comment type="catalytic activity">
    <reaction evidence="1">
        <text>Thiol-dependent hydrolysis of ester, thioester, amide, peptide and isopeptide bonds formed by the C-terminal Gly of ubiquitin (a 76-residue protein attached to proteins as an intracellular targeting signal).</text>
        <dbReference type="EC" id="3.4.19.12"/>
    </reaction>
</comment>
<dbReference type="PANTHER" id="PTHR24006:SF758">
    <property type="entry name" value="UBIQUITIN CARBOXYL-TERMINAL HYDROLASE 36"/>
    <property type="match status" value="1"/>
</dbReference>
<dbReference type="GO" id="GO:0005829">
    <property type="term" value="C:cytosol"/>
    <property type="evidence" value="ECO:0007669"/>
    <property type="project" value="TreeGrafter"/>
</dbReference>
<protein>
    <recommendedName>
        <fullName evidence="3">ubiquitinyl hydrolase 1</fullName>
        <ecNumber evidence="3">3.4.19.12</ecNumber>
    </recommendedName>
</protein>
<evidence type="ECO:0000256" key="3">
    <source>
        <dbReference type="ARBA" id="ARBA00012759"/>
    </source>
</evidence>
<accession>A0A9Q0L7Y4</accession>
<evidence type="ECO:0000313" key="10">
    <source>
        <dbReference type="Proteomes" id="UP001149090"/>
    </source>
</evidence>
<dbReference type="InterPro" id="IPR050164">
    <property type="entry name" value="Peptidase_C19"/>
</dbReference>
<sequence length="426" mass="50233">MNNLFDSLKNQKILLPRTIVFREANYKKPPKLTDILQPININNQNSNERQSFEILNNSGILQETNQSKSNSKSNSKEEENFQFPKRRLFNPNLLSSEIEWNSVFKIGNGFHNHGKTSYINSILQCFIYTPSFTQYILQEPHPSTCQIHNRTSNDFNQNFFCAICAFFDIVFQIRNQVNQDEKDLLFLLKNLKLIGQQFNLNQEQDAHEFYIQFLQKMIESCLFGFERLLDIRSQETTLIHSIFGGYFKNNIICSRCHFNNKVFELFLDLSINIFGSKSLEDCLLSFTKQEKIQYYCSFCRQQVLATKQLSISHFPLILVITLKRYNFFQKQVVKNNSFIKFPEVFNSNNFSTIIPESSQKPINYLLYALVIHQGDSANTGHYISYVRNSNNIWYKFDDEKIQQVSLKTVLKEKPYMIFYRQQKSKD</sequence>
<keyword evidence="7" id="KW-0788">Thiol protease</keyword>
<keyword evidence="4" id="KW-0645">Protease</keyword>
<dbReference type="Proteomes" id="UP001149090">
    <property type="component" value="Unassembled WGS sequence"/>
</dbReference>
<evidence type="ECO:0000256" key="4">
    <source>
        <dbReference type="ARBA" id="ARBA00022670"/>
    </source>
</evidence>
<feature type="domain" description="USP" evidence="8">
    <location>
        <begin position="108"/>
        <end position="422"/>
    </location>
</feature>
<proteinExistence type="inferred from homology"/>
<dbReference type="InterPro" id="IPR038765">
    <property type="entry name" value="Papain-like_cys_pep_sf"/>
</dbReference>